<feature type="chain" id="PRO_5011675311" evidence="2">
    <location>
        <begin position="24"/>
        <end position="504"/>
    </location>
</feature>
<name>A0A1I0MZL6_9BACT</name>
<organism evidence="3 4">
    <name type="scientific">Roseivirga pacifica</name>
    <dbReference type="NCBI Taxonomy" id="1267423"/>
    <lineage>
        <taxon>Bacteria</taxon>
        <taxon>Pseudomonadati</taxon>
        <taxon>Bacteroidota</taxon>
        <taxon>Cytophagia</taxon>
        <taxon>Cytophagales</taxon>
        <taxon>Roseivirgaceae</taxon>
        <taxon>Roseivirga</taxon>
    </lineage>
</organism>
<dbReference type="EMBL" id="FOIR01000001">
    <property type="protein sequence ID" value="SEV93974.1"/>
    <property type="molecule type" value="Genomic_DNA"/>
</dbReference>
<reference evidence="4" key="1">
    <citation type="submission" date="2016-10" db="EMBL/GenBank/DDBJ databases">
        <authorList>
            <person name="Varghese N."/>
            <person name="Submissions S."/>
        </authorList>
    </citation>
    <scope>NUCLEOTIDE SEQUENCE [LARGE SCALE GENOMIC DNA]</scope>
    <source>
        <strain evidence="4">CGMCC 1.12402</strain>
    </source>
</reference>
<dbReference type="OrthoDB" id="1521716at2"/>
<dbReference type="InterPro" id="IPR011050">
    <property type="entry name" value="Pectin_lyase_fold/virulence"/>
</dbReference>
<dbReference type="PROSITE" id="PS51257">
    <property type="entry name" value="PROKAR_LIPOPROTEIN"/>
    <property type="match status" value="1"/>
</dbReference>
<evidence type="ECO:0000313" key="4">
    <source>
        <dbReference type="Proteomes" id="UP000199437"/>
    </source>
</evidence>
<sequence>MKNSLNKLFSLFLAAAMVFAVSACNDDDPAPSPDAPTVTASTSNPGNVTVDASITLNFDVTTPGGFATSSVSAQGGSATITTDMEADATSGTIAVSFSATAVGAGSVVLTVTDAEGSSDDATAVLTIDAIATTPVVTVRGNITENTLWTADNIYVLDTRVTVEEGATLEIEPGTVIKGNTGQQAAATALLVARGAMIDAEGTPELPIIFTTIEDPIDPSDIAAGTYFSSEMSPENAGRWGGVIILGKAPITAKNTSDVEDLAELQIEGIPSSDPNGLYGGNEPTDNSGTLSYVSIRHGGTNIGAGNEINGLTLGGVGSGTTINNIEVVANADDGIEFFGGDVSVENVVIWNSYDDSMDTDQDWNGTVSNFIIITPRTGSAFELDGPEGTRTRGENHMFTEGVIYGGDDIDAIVDWDDDTNATLTNLYFFGITAGRIDSFGGNGAEASTNWETDLADNADGYFDGVTGNIITYGVAVADKSYGPTAADFAWTWAASSGALAELGL</sequence>
<evidence type="ECO:0000256" key="1">
    <source>
        <dbReference type="SAM" id="MobiDB-lite"/>
    </source>
</evidence>
<dbReference type="SUPFAM" id="SSF51126">
    <property type="entry name" value="Pectin lyase-like"/>
    <property type="match status" value="1"/>
</dbReference>
<feature type="signal peptide" evidence="2">
    <location>
        <begin position="1"/>
        <end position="23"/>
    </location>
</feature>
<evidence type="ECO:0000313" key="3">
    <source>
        <dbReference type="EMBL" id="SEV93974.1"/>
    </source>
</evidence>
<dbReference type="RefSeq" id="WP_090257119.1">
    <property type="nucleotide sequence ID" value="NZ_FOIR01000001.1"/>
</dbReference>
<dbReference type="PANTHER" id="PTHR41339">
    <property type="entry name" value="LIPL48"/>
    <property type="match status" value="1"/>
</dbReference>
<dbReference type="STRING" id="1267423.SAMN05216290_0809"/>
<evidence type="ECO:0000256" key="2">
    <source>
        <dbReference type="SAM" id="SignalP"/>
    </source>
</evidence>
<gene>
    <name evidence="3" type="ORF">SAMN05216290_0809</name>
</gene>
<protein>
    <submittedName>
        <fullName evidence="3">Uncharacterized protein</fullName>
    </submittedName>
</protein>
<dbReference type="GeneID" id="99985547"/>
<keyword evidence="4" id="KW-1185">Reference proteome</keyword>
<proteinExistence type="predicted"/>
<dbReference type="Proteomes" id="UP000199437">
    <property type="component" value="Unassembled WGS sequence"/>
</dbReference>
<feature type="region of interest" description="Disordered" evidence="1">
    <location>
        <begin position="27"/>
        <end position="46"/>
    </location>
</feature>
<dbReference type="PANTHER" id="PTHR41339:SF1">
    <property type="entry name" value="SECRETED PROTEIN"/>
    <property type="match status" value="1"/>
</dbReference>
<keyword evidence="2" id="KW-0732">Signal</keyword>
<dbReference type="AlphaFoldDB" id="A0A1I0MZL6"/>
<accession>A0A1I0MZL6</accession>